<dbReference type="AlphaFoldDB" id="A0AAN6WN62"/>
<accession>A0AAN6WN62</accession>
<sequence>MSGLEPLAVLALAGNVLQLIGAAHKTIEIVKQVYQTGEVNPALTDHAVRLEALSKRIQTVTATVATTTTTVATTVPTATQDTQVLGLAQKCLNAAEELRKEVNSLKLKGSNTKPSLWKKLKITSKTLLRQRTLDKFGKEMLDAEHLLQTGLLTKIFESAGGGLEKLDADLRSFLKEYRETHLKATELICAEADKTRKNVTTQIEGGTRAVQTHMTQETGRAESSLKNHITLSMVDTERSLSDRISAAARTADEREKEAEAEVARGKLLCSLKFDRMNERRNMVVESHPETYDWVLSEPQNASEAGVHLPWDSFPGWLQSTEPAYWISGKLGSGKTTLVKFLLEHSQTRTFLDLWNPDAVLVSHFFWRPGTQMQQSIKGFFCSLLYQLLENDKGSLNRILSNSSDASKKDSDADWSPKELQSTLLDVMAHYPRSIVLFLDGLDEVLQADGTLALLNVIDSLKCSRGLQGKVKLCLGARREPLIEERLGDWPQLRLEDLNYADLRRYAKDKVIIPHRYYICMSPVLKLYGYNANGDYATFSLENPPTPHELRDWVVTELVRKAEGVFLWLCLTAKMVMEALERGETVADLQQQVNSLPSDLSKWRNSKLYAEMWARENSDSERSQHQERACLYFYLAINDIPVDFMSLMIATNDGMVNRIRYCDPYQPGFVKSLVGLCKARIRDVEIRGAGLLQIYPIRKDLRYLDLQPWYGKDYHELMPYAEEYNGGSHRPFGFIHRTARDFLTDTAQGLHILRKYRISEWHLCQRLAAARLACCRLFKALPTITELLGVLPEENKEKAICECDELLQFCEQLFKSGQLFENPRLLHKEADYRQEGREKVESCNHSRYEVRVKREHEFLFEAASFGRDIWHWIYSKLPSMELDKQTLSELLLHLCNFTPNHRYSASQLSRLLERGPCPSRKGPRPVGISGPLYQESDVVHAFETPLKALISSVWELGGDECMNDSNLARKVIELLQLLMSNGADPEGEEFRVTFAVFNGMLFEMPLRFNLYAKATPGDGLTGMQFIRTYPLSMILGRILQSWKDRFPELDTCYENRGIIQDGAMVLVGRSILMLHSAATPARMCIVGAEEELEDELFWVAREADGLLHTQDRNSYRIAVPPAIKQGLSRALERKDPEGVDESQKLRRLFELFQRVGITSVYCGDWEEGCYLDDWTEFGH</sequence>
<dbReference type="Pfam" id="PF24883">
    <property type="entry name" value="NPHP3_N"/>
    <property type="match status" value="1"/>
</dbReference>
<keyword evidence="1" id="KW-0677">Repeat</keyword>
<dbReference type="InterPro" id="IPR056884">
    <property type="entry name" value="NPHP3-like_N"/>
</dbReference>
<reference evidence="4" key="2">
    <citation type="submission" date="2023-05" db="EMBL/GenBank/DDBJ databases">
        <authorList>
            <consortium name="Lawrence Berkeley National Laboratory"/>
            <person name="Steindorff A."/>
            <person name="Hensen N."/>
            <person name="Bonometti L."/>
            <person name="Westerberg I."/>
            <person name="Brannstrom I.O."/>
            <person name="Guillou S."/>
            <person name="Cros-Aarteil S."/>
            <person name="Calhoun S."/>
            <person name="Haridas S."/>
            <person name="Kuo A."/>
            <person name="Mondo S."/>
            <person name="Pangilinan J."/>
            <person name="Riley R."/>
            <person name="Labutti K."/>
            <person name="Andreopoulos B."/>
            <person name="Lipzen A."/>
            <person name="Chen C."/>
            <person name="Yanf M."/>
            <person name="Daum C."/>
            <person name="Ng V."/>
            <person name="Clum A."/>
            <person name="Ohm R."/>
            <person name="Martin F."/>
            <person name="Silar P."/>
            <person name="Natvig D."/>
            <person name="Lalanne C."/>
            <person name="Gautier V."/>
            <person name="Ament-Velasquez S.L."/>
            <person name="Kruys A."/>
            <person name="Hutchinson M.I."/>
            <person name="Powell A.J."/>
            <person name="Barry K."/>
            <person name="Miller A.N."/>
            <person name="Grigoriev I.V."/>
            <person name="Debuchy R."/>
            <person name="Gladieux P."/>
            <person name="Thoren M.H."/>
            <person name="Johannesson H."/>
        </authorList>
    </citation>
    <scope>NUCLEOTIDE SEQUENCE</scope>
    <source>
        <strain evidence="4">PSN309</strain>
    </source>
</reference>
<organism evidence="4 5">
    <name type="scientific">Podospora australis</name>
    <dbReference type="NCBI Taxonomy" id="1536484"/>
    <lineage>
        <taxon>Eukaryota</taxon>
        <taxon>Fungi</taxon>
        <taxon>Dikarya</taxon>
        <taxon>Ascomycota</taxon>
        <taxon>Pezizomycotina</taxon>
        <taxon>Sordariomycetes</taxon>
        <taxon>Sordariomycetidae</taxon>
        <taxon>Sordariales</taxon>
        <taxon>Podosporaceae</taxon>
        <taxon>Podospora</taxon>
    </lineage>
</organism>
<comment type="caution">
    <text evidence="4">The sequence shown here is derived from an EMBL/GenBank/DDBJ whole genome shotgun (WGS) entry which is preliminary data.</text>
</comment>
<gene>
    <name evidence="4" type="ORF">QBC35DRAFT_525158</name>
</gene>
<dbReference type="EMBL" id="MU864464">
    <property type="protein sequence ID" value="KAK4185025.1"/>
    <property type="molecule type" value="Genomic_DNA"/>
</dbReference>
<feature type="signal peptide" evidence="2">
    <location>
        <begin position="1"/>
        <end position="22"/>
    </location>
</feature>
<dbReference type="SUPFAM" id="SSF52540">
    <property type="entry name" value="P-loop containing nucleoside triphosphate hydrolases"/>
    <property type="match status" value="1"/>
</dbReference>
<reference evidence="4" key="1">
    <citation type="journal article" date="2023" name="Mol. Phylogenet. Evol.">
        <title>Genome-scale phylogeny and comparative genomics of the fungal order Sordariales.</title>
        <authorList>
            <person name="Hensen N."/>
            <person name="Bonometti L."/>
            <person name="Westerberg I."/>
            <person name="Brannstrom I.O."/>
            <person name="Guillou S."/>
            <person name="Cros-Aarteil S."/>
            <person name="Calhoun S."/>
            <person name="Haridas S."/>
            <person name="Kuo A."/>
            <person name="Mondo S."/>
            <person name="Pangilinan J."/>
            <person name="Riley R."/>
            <person name="LaButti K."/>
            <person name="Andreopoulos B."/>
            <person name="Lipzen A."/>
            <person name="Chen C."/>
            <person name="Yan M."/>
            <person name="Daum C."/>
            <person name="Ng V."/>
            <person name="Clum A."/>
            <person name="Steindorff A."/>
            <person name="Ohm R.A."/>
            <person name="Martin F."/>
            <person name="Silar P."/>
            <person name="Natvig D.O."/>
            <person name="Lalanne C."/>
            <person name="Gautier V."/>
            <person name="Ament-Velasquez S.L."/>
            <person name="Kruys A."/>
            <person name="Hutchinson M.I."/>
            <person name="Powell A.J."/>
            <person name="Barry K."/>
            <person name="Miller A.N."/>
            <person name="Grigoriev I.V."/>
            <person name="Debuchy R."/>
            <person name="Gladieux P."/>
            <person name="Hiltunen Thoren M."/>
            <person name="Johannesson H."/>
        </authorList>
    </citation>
    <scope>NUCLEOTIDE SEQUENCE</scope>
    <source>
        <strain evidence="4">PSN309</strain>
    </source>
</reference>
<dbReference type="PANTHER" id="PTHR10039">
    <property type="entry name" value="AMELOGENIN"/>
    <property type="match status" value="1"/>
</dbReference>
<protein>
    <recommendedName>
        <fullName evidence="3">Nephrocystin 3-like N-terminal domain-containing protein</fullName>
    </recommendedName>
</protein>
<evidence type="ECO:0000256" key="1">
    <source>
        <dbReference type="ARBA" id="ARBA00022737"/>
    </source>
</evidence>
<proteinExistence type="predicted"/>
<feature type="chain" id="PRO_5043018031" description="Nephrocystin 3-like N-terminal domain-containing protein" evidence="2">
    <location>
        <begin position="23"/>
        <end position="1178"/>
    </location>
</feature>
<dbReference type="Proteomes" id="UP001302126">
    <property type="component" value="Unassembled WGS sequence"/>
</dbReference>
<dbReference type="Gene3D" id="3.40.50.300">
    <property type="entry name" value="P-loop containing nucleotide triphosphate hydrolases"/>
    <property type="match status" value="1"/>
</dbReference>
<dbReference type="InterPro" id="IPR027417">
    <property type="entry name" value="P-loop_NTPase"/>
</dbReference>
<name>A0AAN6WN62_9PEZI</name>
<evidence type="ECO:0000259" key="3">
    <source>
        <dbReference type="Pfam" id="PF24883"/>
    </source>
</evidence>
<keyword evidence="2" id="KW-0732">Signal</keyword>
<evidence type="ECO:0000313" key="5">
    <source>
        <dbReference type="Proteomes" id="UP001302126"/>
    </source>
</evidence>
<dbReference type="PANTHER" id="PTHR10039:SF5">
    <property type="entry name" value="NACHT DOMAIN-CONTAINING PROTEIN"/>
    <property type="match status" value="1"/>
</dbReference>
<evidence type="ECO:0000256" key="2">
    <source>
        <dbReference type="SAM" id="SignalP"/>
    </source>
</evidence>
<evidence type="ECO:0000313" key="4">
    <source>
        <dbReference type="EMBL" id="KAK4185025.1"/>
    </source>
</evidence>
<keyword evidence="5" id="KW-1185">Reference proteome</keyword>
<feature type="domain" description="Nephrocystin 3-like N-terminal" evidence="3">
    <location>
        <begin position="312"/>
        <end position="458"/>
    </location>
</feature>